<dbReference type="PROSITE" id="PS50110">
    <property type="entry name" value="RESPONSE_REGULATORY"/>
    <property type="match status" value="1"/>
</dbReference>
<keyword evidence="1" id="KW-0805">Transcription regulation</keyword>
<dbReference type="Pfam" id="PF00072">
    <property type="entry name" value="Response_reg"/>
    <property type="match status" value="1"/>
</dbReference>
<dbReference type="SMART" id="SM00421">
    <property type="entry name" value="HTH_LUXR"/>
    <property type="match status" value="1"/>
</dbReference>
<keyword evidence="2" id="KW-0238">DNA-binding</keyword>
<dbReference type="Proteomes" id="UP001556709">
    <property type="component" value="Unassembled WGS sequence"/>
</dbReference>
<protein>
    <submittedName>
        <fullName evidence="7">Response regulator transcription factor</fullName>
    </submittedName>
</protein>
<evidence type="ECO:0000256" key="2">
    <source>
        <dbReference type="ARBA" id="ARBA00023125"/>
    </source>
</evidence>
<reference evidence="7 8" key="1">
    <citation type="submission" date="2024-02" db="EMBL/GenBank/DDBJ databases">
        <title>New especies of Spiribacter isolated from saline water.</title>
        <authorList>
            <person name="Leon M.J."/>
            <person name="De La Haba R."/>
            <person name="Sanchez-Porro C."/>
            <person name="Ventosa A."/>
        </authorList>
    </citation>
    <scope>NUCLEOTIDE SEQUENCE [LARGE SCALE GENOMIC DNA]</scope>
    <source>
        <strain evidence="8">ag22IC6-390</strain>
    </source>
</reference>
<dbReference type="PANTHER" id="PTHR43214:SF41">
    <property type="entry name" value="NITRATE_NITRITE RESPONSE REGULATOR PROTEIN NARP"/>
    <property type="match status" value="1"/>
</dbReference>
<dbReference type="InterPro" id="IPR011006">
    <property type="entry name" value="CheY-like_superfamily"/>
</dbReference>
<evidence type="ECO:0000256" key="4">
    <source>
        <dbReference type="PROSITE-ProRule" id="PRU00169"/>
    </source>
</evidence>
<dbReference type="EMBL" id="JBAKFM010000001">
    <property type="protein sequence ID" value="MEX0468223.1"/>
    <property type="molecule type" value="Genomic_DNA"/>
</dbReference>
<evidence type="ECO:0000256" key="1">
    <source>
        <dbReference type="ARBA" id="ARBA00023015"/>
    </source>
</evidence>
<accession>A0ABV3T9B8</accession>
<dbReference type="CDD" id="cd00156">
    <property type="entry name" value="REC"/>
    <property type="match status" value="1"/>
</dbReference>
<dbReference type="Pfam" id="PF00196">
    <property type="entry name" value="GerE"/>
    <property type="match status" value="1"/>
</dbReference>
<dbReference type="Gene3D" id="3.40.50.2300">
    <property type="match status" value="1"/>
</dbReference>
<keyword evidence="8" id="KW-1185">Reference proteome</keyword>
<dbReference type="InterPro" id="IPR000792">
    <property type="entry name" value="Tscrpt_reg_LuxR_C"/>
</dbReference>
<dbReference type="InterPro" id="IPR036388">
    <property type="entry name" value="WH-like_DNA-bd_sf"/>
</dbReference>
<keyword evidence="3" id="KW-0804">Transcription</keyword>
<evidence type="ECO:0000313" key="8">
    <source>
        <dbReference type="Proteomes" id="UP001556709"/>
    </source>
</evidence>
<feature type="modified residue" description="4-aspartylphosphate" evidence="4">
    <location>
        <position position="54"/>
    </location>
</feature>
<dbReference type="PROSITE" id="PS50043">
    <property type="entry name" value="HTH_LUXR_2"/>
    <property type="match status" value="1"/>
</dbReference>
<dbReference type="Gene3D" id="1.10.10.10">
    <property type="entry name" value="Winged helix-like DNA-binding domain superfamily/Winged helix DNA-binding domain"/>
    <property type="match status" value="1"/>
</dbReference>
<dbReference type="SUPFAM" id="SSF52172">
    <property type="entry name" value="CheY-like"/>
    <property type="match status" value="1"/>
</dbReference>
<evidence type="ECO:0000259" key="5">
    <source>
        <dbReference type="PROSITE" id="PS50043"/>
    </source>
</evidence>
<dbReference type="InterPro" id="IPR016032">
    <property type="entry name" value="Sig_transdc_resp-reg_C-effctor"/>
</dbReference>
<dbReference type="CDD" id="cd06170">
    <property type="entry name" value="LuxR_C_like"/>
    <property type="match status" value="1"/>
</dbReference>
<gene>
    <name evidence="7" type="ORF">V6X73_00520</name>
</gene>
<dbReference type="InterPro" id="IPR001789">
    <property type="entry name" value="Sig_transdc_resp-reg_receiver"/>
</dbReference>
<dbReference type="InterPro" id="IPR039420">
    <property type="entry name" value="WalR-like"/>
</dbReference>
<dbReference type="RefSeq" id="WP_367958276.1">
    <property type="nucleotide sequence ID" value="NZ_JBAKFK010000001.1"/>
</dbReference>
<name>A0ABV3T9B8_9GAMM</name>
<comment type="caution">
    <text evidence="7">The sequence shown here is derived from an EMBL/GenBank/DDBJ whole genome shotgun (WGS) entry which is preliminary data.</text>
</comment>
<feature type="domain" description="HTH luxR-type" evidence="5">
    <location>
        <begin position="155"/>
        <end position="220"/>
    </location>
</feature>
<organism evidence="7 8">
    <name type="scientific">Spiribacter pallidus</name>
    <dbReference type="NCBI Taxonomy" id="1987936"/>
    <lineage>
        <taxon>Bacteria</taxon>
        <taxon>Pseudomonadati</taxon>
        <taxon>Pseudomonadota</taxon>
        <taxon>Gammaproteobacteria</taxon>
        <taxon>Chromatiales</taxon>
        <taxon>Ectothiorhodospiraceae</taxon>
        <taxon>Spiribacter</taxon>
    </lineage>
</organism>
<proteinExistence type="predicted"/>
<keyword evidence="4" id="KW-0597">Phosphoprotein</keyword>
<feature type="domain" description="Response regulatory" evidence="6">
    <location>
        <begin position="3"/>
        <end position="119"/>
    </location>
</feature>
<dbReference type="PRINTS" id="PR00038">
    <property type="entry name" value="HTHLUXR"/>
</dbReference>
<dbReference type="SMART" id="SM00448">
    <property type="entry name" value="REC"/>
    <property type="match status" value="1"/>
</dbReference>
<sequence>MKRALIVDPDPSEQRRLGRILVGLYPQLDVDVADCLKVAYGMIRRMMPGMLITDLYLPDGSGLELLAHVRTHHPTAPRVIITRHDDEPHLLAALRHGLDGYILKDHGDKGIRSLFERIGRGEPALSPEVMRQILRRLEGDAQTRMQPATSDNGVFNRTANNLTRRETDVLALLCKGYDRHQVAETLDIKPSTVAGHIKSIYLKLDVSTRAEATLAAVRMGLVNLDG</sequence>
<evidence type="ECO:0000313" key="7">
    <source>
        <dbReference type="EMBL" id="MEX0468223.1"/>
    </source>
</evidence>
<dbReference type="PANTHER" id="PTHR43214">
    <property type="entry name" value="TWO-COMPONENT RESPONSE REGULATOR"/>
    <property type="match status" value="1"/>
</dbReference>
<dbReference type="SUPFAM" id="SSF46894">
    <property type="entry name" value="C-terminal effector domain of the bipartite response regulators"/>
    <property type="match status" value="1"/>
</dbReference>
<evidence type="ECO:0000256" key="3">
    <source>
        <dbReference type="ARBA" id="ARBA00023163"/>
    </source>
</evidence>
<evidence type="ECO:0000259" key="6">
    <source>
        <dbReference type="PROSITE" id="PS50110"/>
    </source>
</evidence>